<evidence type="ECO:0000313" key="2">
    <source>
        <dbReference type="Proteomes" id="UP000625711"/>
    </source>
</evidence>
<reference evidence="1" key="1">
    <citation type="submission" date="2020-08" db="EMBL/GenBank/DDBJ databases">
        <title>Genome sequencing and assembly of the red palm weevil Rhynchophorus ferrugineus.</title>
        <authorList>
            <person name="Dias G.B."/>
            <person name="Bergman C.M."/>
            <person name="Manee M."/>
        </authorList>
    </citation>
    <scope>NUCLEOTIDE SEQUENCE</scope>
    <source>
        <strain evidence="1">AA-2017</strain>
        <tissue evidence="1">Whole larva</tissue>
    </source>
</reference>
<proteinExistence type="predicted"/>
<sequence length="126" mass="14340">MHNHGHDDTGEIVRPHTVWLPIGWSSPRPNKYIKYCTGWCRMNEKEESRIAVANRDVASSQARTMNGVLLDDDDKELGVPDRRSGLCDSENLSKNGEKVNREKSSSIADCFFIMIIILSKIFDKVF</sequence>
<gene>
    <name evidence="1" type="ORF">GWI33_016391</name>
</gene>
<comment type="caution">
    <text evidence="1">The sequence shown here is derived from an EMBL/GenBank/DDBJ whole genome shotgun (WGS) entry which is preliminary data.</text>
</comment>
<dbReference type="AlphaFoldDB" id="A0A834I3N5"/>
<evidence type="ECO:0000313" key="1">
    <source>
        <dbReference type="EMBL" id="KAF7270670.1"/>
    </source>
</evidence>
<organism evidence="1 2">
    <name type="scientific">Rhynchophorus ferrugineus</name>
    <name type="common">Red palm weevil</name>
    <name type="synonym">Curculio ferrugineus</name>
    <dbReference type="NCBI Taxonomy" id="354439"/>
    <lineage>
        <taxon>Eukaryota</taxon>
        <taxon>Metazoa</taxon>
        <taxon>Ecdysozoa</taxon>
        <taxon>Arthropoda</taxon>
        <taxon>Hexapoda</taxon>
        <taxon>Insecta</taxon>
        <taxon>Pterygota</taxon>
        <taxon>Neoptera</taxon>
        <taxon>Endopterygota</taxon>
        <taxon>Coleoptera</taxon>
        <taxon>Polyphaga</taxon>
        <taxon>Cucujiformia</taxon>
        <taxon>Curculionidae</taxon>
        <taxon>Dryophthorinae</taxon>
        <taxon>Rhynchophorus</taxon>
    </lineage>
</organism>
<name>A0A834I3N5_RHYFE</name>
<dbReference type="EMBL" id="JAACXV010014073">
    <property type="protein sequence ID" value="KAF7270670.1"/>
    <property type="molecule type" value="Genomic_DNA"/>
</dbReference>
<accession>A0A834I3N5</accession>
<protein>
    <submittedName>
        <fullName evidence="1">Uncharacterized protein</fullName>
    </submittedName>
</protein>
<dbReference type="Proteomes" id="UP000625711">
    <property type="component" value="Unassembled WGS sequence"/>
</dbReference>
<keyword evidence="2" id="KW-1185">Reference proteome</keyword>